<dbReference type="PROSITE" id="PS00743">
    <property type="entry name" value="BETA_LACTAMASE_B_1"/>
    <property type="match status" value="1"/>
</dbReference>
<dbReference type="Pfam" id="PF00753">
    <property type="entry name" value="Lactamase_B"/>
    <property type="match status" value="1"/>
</dbReference>
<accession>A0A4R6RAE5</accession>
<comment type="catalytic activity">
    <reaction evidence="1">
        <text>a beta-lactam + H2O = a substituted beta-amino acid</text>
        <dbReference type="Rhea" id="RHEA:20401"/>
        <dbReference type="ChEBI" id="CHEBI:15377"/>
        <dbReference type="ChEBI" id="CHEBI:35627"/>
        <dbReference type="ChEBI" id="CHEBI:140347"/>
        <dbReference type="EC" id="3.5.2.6"/>
    </reaction>
</comment>
<dbReference type="GO" id="GO:0042597">
    <property type="term" value="C:periplasmic space"/>
    <property type="evidence" value="ECO:0007669"/>
    <property type="project" value="UniProtKB-SubCell"/>
</dbReference>
<feature type="domain" description="Metallo-beta-lactamase" evidence="12">
    <location>
        <begin position="24"/>
        <end position="207"/>
    </location>
</feature>
<dbReference type="GO" id="GO:0046677">
    <property type="term" value="P:response to antibiotic"/>
    <property type="evidence" value="ECO:0007669"/>
    <property type="project" value="UniProtKB-KW"/>
</dbReference>
<protein>
    <recommendedName>
        <fullName evidence="5">beta-lactamase</fullName>
        <ecNumber evidence="5">3.5.2.6</ecNumber>
    </recommendedName>
</protein>
<evidence type="ECO:0000313" key="14">
    <source>
        <dbReference type="Proteomes" id="UP000294593"/>
    </source>
</evidence>
<evidence type="ECO:0000256" key="5">
    <source>
        <dbReference type="ARBA" id="ARBA00012865"/>
    </source>
</evidence>
<evidence type="ECO:0000256" key="4">
    <source>
        <dbReference type="ARBA" id="ARBA00005250"/>
    </source>
</evidence>
<keyword evidence="9 13" id="KW-0378">Hydrolase</keyword>
<dbReference type="GO" id="GO:0008800">
    <property type="term" value="F:beta-lactamase activity"/>
    <property type="evidence" value="ECO:0007669"/>
    <property type="project" value="UniProtKB-EC"/>
</dbReference>
<keyword evidence="7" id="KW-0732">Signal</keyword>
<organism evidence="13 14">
    <name type="scientific">Aquabacterium commune</name>
    <dbReference type="NCBI Taxonomy" id="70586"/>
    <lineage>
        <taxon>Bacteria</taxon>
        <taxon>Pseudomonadati</taxon>
        <taxon>Pseudomonadota</taxon>
        <taxon>Betaproteobacteria</taxon>
        <taxon>Burkholderiales</taxon>
        <taxon>Aquabacterium</taxon>
    </lineage>
</organism>
<dbReference type="PANTHER" id="PTHR42951">
    <property type="entry name" value="METALLO-BETA-LACTAMASE DOMAIN-CONTAINING"/>
    <property type="match status" value="1"/>
</dbReference>
<evidence type="ECO:0000256" key="7">
    <source>
        <dbReference type="ARBA" id="ARBA00022729"/>
    </source>
</evidence>
<keyword evidence="14" id="KW-1185">Reference proteome</keyword>
<comment type="caution">
    <text evidence="13">The sequence shown here is derived from an EMBL/GenBank/DDBJ whole genome shotgun (WGS) entry which is preliminary data.</text>
</comment>
<gene>
    <name evidence="13" type="ORF">EV672_105176</name>
</gene>
<evidence type="ECO:0000256" key="9">
    <source>
        <dbReference type="ARBA" id="ARBA00022801"/>
    </source>
</evidence>
<proteinExistence type="inferred from homology"/>
<dbReference type="EMBL" id="SNXW01000005">
    <property type="protein sequence ID" value="TDP82989.1"/>
    <property type="molecule type" value="Genomic_DNA"/>
</dbReference>
<comment type="subcellular location">
    <subcellularLocation>
        <location evidence="3">Periplasm</location>
    </subcellularLocation>
</comment>
<dbReference type="Proteomes" id="UP000294593">
    <property type="component" value="Unassembled WGS sequence"/>
</dbReference>
<evidence type="ECO:0000313" key="13">
    <source>
        <dbReference type="EMBL" id="TDP82989.1"/>
    </source>
</evidence>
<dbReference type="OrthoDB" id="2971563at2"/>
<evidence type="ECO:0000256" key="11">
    <source>
        <dbReference type="ARBA" id="ARBA00023251"/>
    </source>
</evidence>
<dbReference type="RefSeq" id="WP_133609010.1">
    <property type="nucleotide sequence ID" value="NZ_SNXW01000005.1"/>
</dbReference>
<evidence type="ECO:0000256" key="2">
    <source>
        <dbReference type="ARBA" id="ARBA00001947"/>
    </source>
</evidence>
<dbReference type="GO" id="GO:0008270">
    <property type="term" value="F:zinc ion binding"/>
    <property type="evidence" value="ECO:0007669"/>
    <property type="project" value="InterPro"/>
</dbReference>
<dbReference type="Gene3D" id="3.60.15.10">
    <property type="entry name" value="Ribonuclease Z/Hydroxyacylglutathione hydrolase-like"/>
    <property type="match status" value="1"/>
</dbReference>
<evidence type="ECO:0000256" key="10">
    <source>
        <dbReference type="ARBA" id="ARBA00022833"/>
    </source>
</evidence>
<dbReference type="EC" id="3.5.2.6" evidence="5"/>
<sequence>MRHPFCHPLLPDAIQVLERGWLSSNNIVFAADEVPTVVDTGYVTHADTTLTLLQQALTGRPLGRILNTHLHSDHAGGNAMLTAHFGCETWIPPGDAALVDTWDEDRLSYRRTGQQCPPFRHDALLQPHSVVSLGGEDWTVLPAMGHDHAMVMLWCERLGLLISADALWQKGFGVIFPELEGIPGFAEQAATLDLIGQLQPSVVIPGHGAPFGEHDGAVSAALAAARSRIQWLSEEPRRNADNALKVLLAFKLLEAQRMTLDELAALVQASFDGNPAMRDLYPADPQGIAAFMADELVRVRAATRDGEAVVAP</sequence>
<comment type="similarity">
    <text evidence="4">Belongs to the metallo-beta-lactamase superfamily. Class-B beta-lactamase family.</text>
</comment>
<evidence type="ECO:0000259" key="12">
    <source>
        <dbReference type="SMART" id="SM00849"/>
    </source>
</evidence>
<dbReference type="CDD" id="cd06262">
    <property type="entry name" value="metallo-hydrolase-like_MBL-fold"/>
    <property type="match status" value="1"/>
</dbReference>
<reference evidence="13 14" key="1">
    <citation type="submission" date="2019-03" db="EMBL/GenBank/DDBJ databases">
        <title>Genomic Encyclopedia of Type Strains, Phase IV (KMG-IV): sequencing the most valuable type-strain genomes for metagenomic binning, comparative biology and taxonomic classification.</title>
        <authorList>
            <person name="Goeker M."/>
        </authorList>
    </citation>
    <scope>NUCLEOTIDE SEQUENCE [LARGE SCALE GENOMIC DNA]</scope>
    <source>
        <strain evidence="13 14">DSM 11901</strain>
    </source>
</reference>
<comment type="cofactor">
    <cofactor evidence="2">
        <name>Zn(2+)</name>
        <dbReference type="ChEBI" id="CHEBI:29105"/>
    </cofactor>
</comment>
<dbReference type="AlphaFoldDB" id="A0A4R6RAE5"/>
<keyword evidence="11" id="KW-0046">Antibiotic resistance</keyword>
<evidence type="ECO:0000256" key="1">
    <source>
        <dbReference type="ARBA" id="ARBA00001526"/>
    </source>
</evidence>
<dbReference type="InterPro" id="IPR001018">
    <property type="entry name" value="Beta-lactamase_class-B_CS"/>
</dbReference>
<evidence type="ECO:0000256" key="8">
    <source>
        <dbReference type="ARBA" id="ARBA00022764"/>
    </source>
</evidence>
<keyword evidence="10" id="KW-0862">Zinc</keyword>
<dbReference type="InterPro" id="IPR050855">
    <property type="entry name" value="NDM-1-like"/>
</dbReference>
<keyword evidence="6" id="KW-0479">Metal-binding</keyword>
<evidence type="ECO:0000256" key="6">
    <source>
        <dbReference type="ARBA" id="ARBA00022723"/>
    </source>
</evidence>
<name>A0A4R6RAE5_9BURK</name>
<dbReference type="InterPro" id="IPR036866">
    <property type="entry name" value="RibonucZ/Hydroxyglut_hydro"/>
</dbReference>
<keyword evidence="8" id="KW-0574">Periplasm</keyword>
<dbReference type="SUPFAM" id="SSF56281">
    <property type="entry name" value="Metallo-hydrolase/oxidoreductase"/>
    <property type="match status" value="1"/>
</dbReference>
<dbReference type="GO" id="GO:0017001">
    <property type="term" value="P:antibiotic catabolic process"/>
    <property type="evidence" value="ECO:0007669"/>
    <property type="project" value="InterPro"/>
</dbReference>
<dbReference type="InterPro" id="IPR001279">
    <property type="entry name" value="Metallo-B-lactamas"/>
</dbReference>
<evidence type="ECO:0000256" key="3">
    <source>
        <dbReference type="ARBA" id="ARBA00004418"/>
    </source>
</evidence>
<dbReference type="SMART" id="SM00849">
    <property type="entry name" value="Lactamase_B"/>
    <property type="match status" value="1"/>
</dbReference>